<dbReference type="RefSeq" id="WP_010553234.1">
    <property type="nucleotide sequence ID" value="NZ_CP011025.1"/>
</dbReference>
<protein>
    <recommendedName>
        <fullName evidence="3">Transglutaminase-like cysteine proteinase BTLCP</fullName>
    </recommendedName>
</protein>
<dbReference type="PANTHER" id="PTHR39327">
    <property type="match status" value="1"/>
</dbReference>
<dbReference type="OrthoDB" id="5401788at2"/>
<dbReference type="InterPro" id="IPR010319">
    <property type="entry name" value="Transglutaminase-like_Cys_pept"/>
</dbReference>
<dbReference type="Pfam" id="PF06035">
    <property type="entry name" value="Peptidase_C93"/>
    <property type="match status" value="1"/>
</dbReference>
<evidence type="ECO:0008006" key="3">
    <source>
        <dbReference type="Google" id="ProtNLM"/>
    </source>
</evidence>
<name>A0A290S0J9_9GAMM</name>
<proteinExistence type="predicted"/>
<dbReference type="Gene3D" id="3.10.620.30">
    <property type="match status" value="1"/>
</dbReference>
<sequence>MAFKPTHLNPKLFIWCKGNLRYLLLFFVLSSGVLASRLTIQFNTFIELMGQKYGPARAAVARNWQSMLVQTQNKPEQQQILIVNDFFARNLRYQTDILLWKQNDYWATPLETLGKGLGDCEDYAIAKYISLRALGVSDDKLRLIYVKAKIAGTNKTQAHMVLGYFATPNAQPLILDSLITKVLPAAKRVDLSPVFSFNSQGLWANNSTKSVASPTARLSRWRKILEQTTKEGVMW</sequence>
<accession>A0A290S0J9</accession>
<reference evidence="1 2" key="1">
    <citation type="journal article" date="2012" name="J. Bacteriol.">
        <title>Genome sequences of type strains of seven species of the marine bacterium Pseudoalteromonas.</title>
        <authorList>
            <person name="Xie B.B."/>
            <person name="Shu Y.L."/>
            <person name="Qin Q.L."/>
            <person name="Rong J.C."/>
            <person name="Zhang X.Y."/>
            <person name="Chen X.L."/>
            <person name="Shi M."/>
            <person name="He H.L."/>
            <person name="Zhou B.C."/>
            <person name="Zhang Y.Z."/>
        </authorList>
    </citation>
    <scope>NUCLEOTIDE SEQUENCE [LARGE SCALE GENOMIC DNA]</scope>
    <source>
        <strain evidence="1 2">A 37-1-2</strain>
    </source>
</reference>
<dbReference type="SUPFAM" id="SSF54001">
    <property type="entry name" value="Cysteine proteinases"/>
    <property type="match status" value="1"/>
</dbReference>
<dbReference type="AlphaFoldDB" id="A0A290S0J9"/>
<dbReference type="Proteomes" id="UP000016505">
    <property type="component" value="Chromosome I"/>
</dbReference>
<evidence type="ECO:0000313" key="1">
    <source>
        <dbReference type="EMBL" id="ATC85703.1"/>
    </source>
</evidence>
<organism evidence="1 2">
    <name type="scientific">Pseudoalteromonas arctica A 37-1-2</name>
    <dbReference type="NCBI Taxonomy" id="1117313"/>
    <lineage>
        <taxon>Bacteria</taxon>
        <taxon>Pseudomonadati</taxon>
        <taxon>Pseudomonadota</taxon>
        <taxon>Gammaproteobacteria</taxon>
        <taxon>Alteromonadales</taxon>
        <taxon>Pseudoalteromonadaceae</taxon>
        <taxon>Pseudoalteromonas</taxon>
    </lineage>
</organism>
<dbReference type="InterPro" id="IPR038765">
    <property type="entry name" value="Papain-like_cys_pep_sf"/>
</dbReference>
<evidence type="ECO:0000313" key="2">
    <source>
        <dbReference type="Proteomes" id="UP000016505"/>
    </source>
</evidence>
<dbReference type="EMBL" id="CP011025">
    <property type="protein sequence ID" value="ATC85703.1"/>
    <property type="molecule type" value="Genomic_DNA"/>
</dbReference>
<dbReference type="PANTHER" id="PTHR39327:SF1">
    <property type="entry name" value="BLR5470 PROTEIN"/>
    <property type="match status" value="1"/>
</dbReference>
<gene>
    <name evidence="1" type="ORF">PARC_a1033</name>
</gene>
<dbReference type="KEGG" id="part:PARC_a1033"/>